<evidence type="ECO:0000313" key="6">
    <source>
        <dbReference type="EMBL" id="GIG36495.1"/>
    </source>
</evidence>
<evidence type="ECO:0008006" key="8">
    <source>
        <dbReference type="Google" id="ProtNLM"/>
    </source>
</evidence>
<evidence type="ECO:0000256" key="4">
    <source>
        <dbReference type="SAM" id="MobiDB-lite"/>
    </source>
</evidence>
<feature type="region of interest" description="Disordered" evidence="4">
    <location>
        <begin position="29"/>
        <end position="53"/>
    </location>
</feature>
<comment type="caution">
    <text evidence="6">The sequence shown here is derived from an EMBL/GenBank/DDBJ whole genome shotgun (WGS) entry which is preliminary data.</text>
</comment>
<protein>
    <recommendedName>
        <fullName evidence="8">Glycoside hydrolase</fullName>
    </recommendedName>
</protein>
<sequence>MSRRLQLLVIVLLAAALVGTAVALGTRDGAPPGAAPDDAPAPSAPSAVPATRTAPEAAHEFLASWVDDGRVVRRDQGGDTVSEGQAYGLLLAVVADDRTAFDEIWGWTSEHLVRADGLLAWRWDDGAVVDEEPASDADLDAARALVLAGAAWDEPAYTEAGTSLAADVADRMTVGTALGRVLAPGVWATAADPYGYNPSYASPAAYAVLGDATGDPRWAELASGSAATTAALLDVSALPPDWAQVHGDGTVEAMPGAAGTGQSVRYGYDAARLPVRYAESCAPEDTALAARLAGPLGSGDDSLPAELDLGGTALEGSEAGHPVAWVGRAAARAADGDVIGAADDLDRADRAAQAAPTYYGAAWAALGRALLESDALGGCAPLGDAA</sequence>
<dbReference type="InterPro" id="IPR012341">
    <property type="entry name" value="6hp_glycosidase-like_sf"/>
</dbReference>
<evidence type="ECO:0000256" key="1">
    <source>
        <dbReference type="ARBA" id="ARBA00009209"/>
    </source>
</evidence>
<organism evidence="6 7">
    <name type="scientific">Cellulomonas pakistanensis</name>
    <dbReference type="NCBI Taxonomy" id="992287"/>
    <lineage>
        <taxon>Bacteria</taxon>
        <taxon>Bacillati</taxon>
        <taxon>Actinomycetota</taxon>
        <taxon>Actinomycetes</taxon>
        <taxon>Micrococcales</taxon>
        <taxon>Cellulomonadaceae</taxon>
        <taxon>Cellulomonas</taxon>
    </lineage>
</organism>
<keyword evidence="2" id="KW-0378">Hydrolase</keyword>
<dbReference type="EMBL" id="BONO01000012">
    <property type="protein sequence ID" value="GIG36495.1"/>
    <property type="molecule type" value="Genomic_DNA"/>
</dbReference>
<dbReference type="Gene3D" id="1.50.10.10">
    <property type="match status" value="1"/>
</dbReference>
<dbReference type="GO" id="GO:0004553">
    <property type="term" value="F:hydrolase activity, hydrolyzing O-glycosyl compounds"/>
    <property type="evidence" value="ECO:0007669"/>
    <property type="project" value="InterPro"/>
</dbReference>
<dbReference type="InterPro" id="IPR008928">
    <property type="entry name" value="6-hairpin_glycosidase_sf"/>
</dbReference>
<evidence type="ECO:0000256" key="2">
    <source>
        <dbReference type="ARBA" id="ARBA00022801"/>
    </source>
</evidence>
<evidence type="ECO:0000256" key="3">
    <source>
        <dbReference type="ARBA" id="ARBA00023295"/>
    </source>
</evidence>
<evidence type="ECO:0000313" key="7">
    <source>
        <dbReference type="Proteomes" id="UP000642125"/>
    </source>
</evidence>
<gene>
    <name evidence="6" type="ORF">Cpa01nite_18760</name>
</gene>
<keyword evidence="5" id="KW-0732">Signal</keyword>
<keyword evidence="3" id="KW-0326">Glycosidase</keyword>
<proteinExistence type="inferred from homology"/>
<keyword evidence="7" id="KW-1185">Reference proteome</keyword>
<reference evidence="6" key="1">
    <citation type="submission" date="2021-01" db="EMBL/GenBank/DDBJ databases">
        <title>Whole genome shotgun sequence of Cellulomonas pakistanensis NBRC 110800.</title>
        <authorList>
            <person name="Komaki H."/>
            <person name="Tamura T."/>
        </authorList>
    </citation>
    <scope>NUCLEOTIDE SEQUENCE</scope>
    <source>
        <strain evidence="6">NBRC 110800</strain>
    </source>
</reference>
<feature type="signal peptide" evidence="5">
    <location>
        <begin position="1"/>
        <end position="23"/>
    </location>
</feature>
<dbReference type="PRINTS" id="PR00735">
    <property type="entry name" value="GLHYDRLASE8"/>
</dbReference>
<feature type="chain" id="PRO_5036779774" description="Glycoside hydrolase" evidence="5">
    <location>
        <begin position="24"/>
        <end position="386"/>
    </location>
</feature>
<dbReference type="AlphaFoldDB" id="A0A919P8V7"/>
<dbReference type="SUPFAM" id="SSF48208">
    <property type="entry name" value="Six-hairpin glycosidases"/>
    <property type="match status" value="1"/>
</dbReference>
<evidence type="ECO:0000256" key="5">
    <source>
        <dbReference type="SAM" id="SignalP"/>
    </source>
</evidence>
<accession>A0A919P8V7</accession>
<dbReference type="InterPro" id="IPR002037">
    <property type="entry name" value="Glyco_hydro_8"/>
</dbReference>
<dbReference type="GO" id="GO:0005975">
    <property type="term" value="P:carbohydrate metabolic process"/>
    <property type="evidence" value="ECO:0007669"/>
    <property type="project" value="InterPro"/>
</dbReference>
<name>A0A919P8V7_9CELL</name>
<comment type="similarity">
    <text evidence="1">Belongs to the glycosyl hydrolase 8 (cellulase D) family.</text>
</comment>
<dbReference type="RefSeq" id="WP_203668514.1">
    <property type="nucleotide sequence ID" value="NZ_BONO01000012.1"/>
</dbReference>
<dbReference type="Pfam" id="PF01270">
    <property type="entry name" value="Glyco_hydro_8"/>
    <property type="match status" value="1"/>
</dbReference>
<dbReference type="Proteomes" id="UP000642125">
    <property type="component" value="Unassembled WGS sequence"/>
</dbReference>